<evidence type="ECO:0000256" key="3">
    <source>
        <dbReference type="ARBA" id="ARBA00022448"/>
    </source>
</evidence>
<dbReference type="PROSITE" id="PS50283">
    <property type="entry name" value="NA_SOLUT_SYMP_3"/>
    <property type="match status" value="1"/>
</dbReference>
<evidence type="ECO:0000256" key="1">
    <source>
        <dbReference type="ARBA" id="ARBA00004141"/>
    </source>
</evidence>
<feature type="transmembrane region" description="Helical" evidence="8">
    <location>
        <begin position="34"/>
        <end position="57"/>
    </location>
</feature>
<dbReference type="GO" id="GO:0022857">
    <property type="term" value="F:transmembrane transporter activity"/>
    <property type="evidence" value="ECO:0007669"/>
    <property type="project" value="InterPro"/>
</dbReference>
<comment type="similarity">
    <text evidence="2 7">Belongs to the sodium:solute symporter (SSF) (TC 2.A.21) family.</text>
</comment>
<feature type="transmembrane region" description="Helical" evidence="8">
    <location>
        <begin position="593"/>
        <end position="614"/>
    </location>
</feature>
<feature type="transmembrane region" description="Helical" evidence="8">
    <location>
        <begin position="489"/>
        <end position="518"/>
    </location>
</feature>
<dbReference type="GO" id="GO:0005886">
    <property type="term" value="C:plasma membrane"/>
    <property type="evidence" value="ECO:0007669"/>
    <property type="project" value="TreeGrafter"/>
</dbReference>
<dbReference type="CDD" id="cd11480">
    <property type="entry name" value="SLC5sbd_u4"/>
    <property type="match status" value="1"/>
</dbReference>
<evidence type="ECO:0000256" key="5">
    <source>
        <dbReference type="ARBA" id="ARBA00022989"/>
    </source>
</evidence>
<dbReference type="Gene3D" id="1.20.1730.10">
    <property type="entry name" value="Sodium/glucose cotransporter"/>
    <property type="match status" value="2"/>
</dbReference>
<dbReference type="PANTHER" id="PTHR48086">
    <property type="entry name" value="SODIUM/PROLINE SYMPORTER-RELATED"/>
    <property type="match status" value="1"/>
</dbReference>
<keyword evidence="4 8" id="KW-0812">Transmembrane</keyword>
<keyword evidence="10" id="KW-1185">Reference proteome</keyword>
<feature type="transmembrane region" description="Helical" evidence="8">
    <location>
        <begin position="539"/>
        <end position="556"/>
    </location>
</feature>
<feature type="transmembrane region" description="Helical" evidence="8">
    <location>
        <begin position="401"/>
        <end position="423"/>
    </location>
</feature>
<feature type="transmembrane region" description="Helical" evidence="8">
    <location>
        <begin position="211"/>
        <end position="230"/>
    </location>
</feature>
<gene>
    <name evidence="9" type="ORF">ABW99_00345</name>
</gene>
<feature type="transmembrane region" description="Helical" evidence="8">
    <location>
        <begin position="106"/>
        <end position="127"/>
    </location>
</feature>
<keyword evidence="3" id="KW-0813">Transport</keyword>
<keyword evidence="5 8" id="KW-1133">Transmembrane helix</keyword>
<evidence type="ECO:0000256" key="7">
    <source>
        <dbReference type="RuleBase" id="RU362091"/>
    </source>
</evidence>
<dbReference type="PANTHER" id="PTHR48086:SF5">
    <property type="entry name" value="NA(+):SOLUTE SYMPORTER (SSF FAMILY)"/>
    <property type="match status" value="1"/>
</dbReference>
<evidence type="ECO:0000313" key="9">
    <source>
        <dbReference type="EMBL" id="AKJ66911.1"/>
    </source>
</evidence>
<dbReference type="InterPro" id="IPR038377">
    <property type="entry name" value="Na/Glc_symporter_sf"/>
</dbReference>
<dbReference type="NCBIfam" id="TIGR03648">
    <property type="entry name" value="Na_symport_lg"/>
    <property type="match status" value="1"/>
</dbReference>
<feature type="transmembrane region" description="Helical" evidence="8">
    <location>
        <begin position="634"/>
        <end position="654"/>
    </location>
</feature>
<dbReference type="OrthoDB" id="9764416at2"/>
<comment type="subcellular location">
    <subcellularLocation>
        <location evidence="1">Membrane</location>
        <topology evidence="1">Multi-pass membrane protein</topology>
    </subcellularLocation>
</comment>
<dbReference type="PATRIC" id="fig|445709.3.peg.81"/>
<keyword evidence="6 8" id="KW-0472">Membrane</keyword>
<dbReference type="STRING" id="445709.ABW99_00345"/>
<name>A0A0G3EQH5_9BURK</name>
<evidence type="ECO:0000256" key="6">
    <source>
        <dbReference type="ARBA" id="ARBA00023136"/>
    </source>
</evidence>
<dbReference type="InterPro" id="IPR019899">
    <property type="entry name" value="Na/solute_symporter_VC_2705"/>
</dbReference>
<evidence type="ECO:0000256" key="8">
    <source>
        <dbReference type="SAM" id="Phobius"/>
    </source>
</evidence>
<dbReference type="InterPro" id="IPR001734">
    <property type="entry name" value="Na/solute_symporter"/>
</dbReference>
<feature type="transmembrane region" description="Helical" evidence="8">
    <location>
        <begin position="178"/>
        <end position="199"/>
    </location>
</feature>
<feature type="transmembrane region" description="Helical" evidence="8">
    <location>
        <begin position="12"/>
        <end position="28"/>
    </location>
</feature>
<organism evidence="9 10">
    <name type="scientific">Pandoraea thiooxydans</name>
    <dbReference type="NCBI Taxonomy" id="445709"/>
    <lineage>
        <taxon>Bacteria</taxon>
        <taxon>Pseudomonadati</taxon>
        <taxon>Pseudomonadota</taxon>
        <taxon>Betaproteobacteria</taxon>
        <taxon>Burkholderiales</taxon>
        <taxon>Burkholderiaceae</taxon>
        <taxon>Pandoraea</taxon>
    </lineage>
</organism>
<accession>A0A0G3EQH5</accession>
<evidence type="ECO:0000256" key="2">
    <source>
        <dbReference type="ARBA" id="ARBA00006434"/>
    </source>
</evidence>
<dbReference type="Proteomes" id="UP000036700">
    <property type="component" value="Chromosome"/>
</dbReference>
<dbReference type="EMBL" id="CP011568">
    <property type="protein sequence ID" value="AKJ66911.1"/>
    <property type="molecule type" value="Genomic_DNA"/>
</dbReference>
<feature type="transmembrane region" description="Helical" evidence="8">
    <location>
        <begin position="562"/>
        <end position="586"/>
    </location>
</feature>
<evidence type="ECO:0000313" key="10">
    <source>
        <dbReference type="Proteomes" id="UP000036700"/>
    </source>
</evidence>
<sequence>MSLMRRLTRYYLYYTAGFVAFVVMVALLERTYGAGVWVGYVFLFVTIAIYAVIGLVARTSDPVEYYVAGRRVPPVFNGMACAADWMSAASFMGLAGSLYVSGFDGLAYVMGWTGGYCLVAFLLAPYLRKLGRYTLPDFLGTRYDSNIVRGVGVFSTILCSFVYLVAQIQGVGLIAARFIGVDFSIGIFFGLAGILVCSFLGGMRAVTWTQVAQYIIMIVAFLVTTALVGHQTGTGWLPQLSYGKVLARVEQIEHTLDAQAPEQAVRDHYRQLAMQMQQRLDGLPHSYAQGKTELRQQLRALRQRNAALREVKAVEDKLQAYPRSVHEARDAWTARRNDYQARSQVPQSMTVPFAATDPAARESKRLNFLLLMLCLMVGTASLPHILTRYNTTTGVQAARSSVGWTLFFVVLLYVSAPVLAVLLKYDVLTHLVGQRYDNLPAWVSQWQKVMPAQLEISDVYRDGVVQWGEIWMHPDMLVLAAPEIAGLPYVISGLIAAGALAAVLSTADGLLLTIANALSHDVYFHMLDRQASAQKRVTASKLLVLCVALFAAYVTSLQLGNILFLVGAAFSLAASSLFPVLVLGVFWRRVTRAGAIAGMLAGLGVCVYYVVATYPFFTRLTGFTGVRWFGVDPISAGTFGIPAGFAAAILVSLLSPRPDQRTRQLVSYLREP</sequence>
<feature type="transmembrane region" description="Helical" evidence="8">
    <location>
        <begin position="147"/>
        <end position="166"/>
    </location>
</feature>
<reference evidence="10" key="1">
    <citation type="submission" date="2015-06" db="EMBL/GenBank/DDBJ databases">
        <authorList>
            <person name="Lim Y.L."/>
            <person name="Ee R."/>
            <person name="Yong D."/>
            <person name="How K.Y."/>
            <person name="Yin W.F."/>
            <person name="Chan K.G."/>
        </authorList>
    </citation>
    <scope>NUCLEOTIDE SEQUENCE [LARGE SCALE GENOMIC DNA]</scope>
    <source>
        <strain evidence="10">DSM 25325</strain>
    </source>
</reference>
<evidence type="ECO:0000256" key="4">
    <source>
        <dbReference type="ARBA" id="ARBA00022692"/>
    </source>
</evidence>
<dbReference type="RefSeq" id="WP_047212430.1">
    <property type="nucleotide sequence ID" value="NZ_CP011568.3"/>
</dbReference>
<feature type="transmembrane region" description="Helical" evidence="8">
    <location>
        <begin position="368"/>
        <end position="389"/>
    </location>
</feature>
<dbReference type="AlphaFoldDB" id="A0A0G3EQH5"/>
<dbReference type="KEGG" id="ptx:ABW99_00345"/>
<dbReference type="InterPro" id="IPR050277">
    <property type="entry name" value="Sodium:Solute_Symporter"/>
</dbReference>
<dbReference type="Pfam" id="PF00474">
    <property type="entry name" value="SSF"/>
    <property type="match status" value="2"/>
</dbReference>
<proteinExistence type="inferred from homology"/>
<protein>
    <submittedName>
        <fullName evidence="9">Cation acetate symporter</fullName>
    </submittedName>
</protein>